<dbReference type="EMBL" id="BLRW01000609">
    <property type="protein sequence ID" value="GFP24496.1"/>
    <property type="molecule type" value="Genomic_DNA"/>
</dbReference>
<gene>
    <name evidence="1" type="ORF">HKBW3S09_01963</name>
</gene>
<dbReference type="Proteomes" id="UP000585609">
    <property type="component" value="Unassembled WGS sequence"/>
</dbReference>
<sequence>GTPRGNIIKAEKKSTEERPGAAFSVNEFKLSKGVLVYHDKKTGEKTEFKDFNLAIKALLIPDTSGDIIKNASFTGSFDCKEVQKGYLKININ</sequence>
<dbReference type="AlphaFoldDB" id="A0A6V8P157"/>
<organism evidence="1 2">
    <name type="scientific">Candidatus Hakubella thermalkaliphila</name>
    <dbReference type="NCBI Taxonomy" id="2754717"/>
    <lineage>
        <taxon>Bacteria</taxon>
        <taxon>Bacillati</taxon>
        <taxon>Actinomycetota</taxon>
        <taxon>Actinomycetota incertae sedis</taxon>
        <taxon>Candidatus Hakubellales</taxon>
        <taxon>Candidatus Hakubellaceae</taxon>
        <taxon>Candidatus Hakubella</taxon>
    </lineage>
</organism>
<accession>A0A6V8P157</accession>
<feature type="non-terminal residue" evidence="1">
    <location>
        <position position="1"/>
    </location>
</feature>
<evidence type="ECO:0000313" key="1">
    <source>
        <dbReference type="EMBL" id="GFP24496.1"/>
    </source>
</evidence>
<proteinExistence type="predicted"/>
<evidence type="ECO:0000313" key="2">
    <source>
        <dbReference type="Proteomes" id="UP000585609"/>
    </source>
</evidence>
<name>A0A6V8P157_9ACTN</name>
<protein>
    <submittedName>
        <fullName evidence="1">Uncharacterized protein</fullName>
    </submittedName>
</protein>
<reference evidence="1 2" key="1">
    <citation type="journal article" date="2020" name="Front. Microbiol.">
        <title>Single-cell genomics of novel Actinobacteria with the Wood-Ljungdahl pathway discovered in a serpentinizing system.</title>
        <authorList>
            <person name="Merino N."/>
            <person name="Kawai M."/>
            <person name="Boyd E.S."/>
            <person name="Colman D.R."/>
            <person name="McGlynn S.E."/>
            <person name="Nealson K.H."/>
            <person name="Kurokawa K."/>
            <person name="Hongoh Y."/>
        </authorList>
    </citation>
    <scope>NUCLEOTIDE SEQUENCE [LARGE SCALE GENOMIC DNA]</scope>
    <source>
        <strain evidence="1 2">S09_30</strain>
    </source>
</reference>
<comment type="caution">
    <text evidence="1">The sequence shown here is derived from an EMBL/GenBank/DDBJ whole genome shotgun (WGS) entry which is preliminary data.</text>
</comment>